<sequence>MSPTGVLIAILPCNDLDASEAFYGRLGFVRSDAGSASSSQPDSYRMLSNGGGGFLHLTQAVEGWLVPGSNPFGLYLQTEDVDEICAAFQGELIGTGPEDKPWGMYEFALSDPDGTLVRIGWPTRRHPR</sequence>
<name>A0A7W4PDT6_9PROT</name>
<accession>A0A7W4PDT6</accession>
<reference evidence="2 3" key="1">
    <citation type="submission" date="2020-04" db="EMBL/GenBank/DDBJ databases">
        <title>Description of novel Gluconacetobacter.</title>
        <authorList>
            <person name="Sombolestani A."/>
        </authorList>
    </citation>
    <scope>NUCLEOTIDE SEQUENCE [LARGE SCALE GENOMIC DNA]</scope>
    <source>
        <strain evidence="2 3">LMG 21311</strain>
    </source>
</reference>
<gene>
    <name evidence="2" type="ORF">HLH34_08480</name>
</gene>
<dbReference type="Pfam" id="PF00903">
    <property type="entry name" value="Glyoxalase"/>
    <property type="match status" value="1"/>
</dbReference>
<dbReference type="PROSITE" id="PS51819">
    <property type="entry name" value="VOC"/>
    <property type="match status" value="1"/>
</dbReference>
<dbReference type="AlphaFoldDB" id="A0A7W4PDT6"/>
<dbReference type="Proteomes" id="UP000555756">
    <property type="component" value="Unassembled WGS sequence"/>
</dbReference>
<evidence type="ECO:0000313" key="3">
    <source>
        <dbReference type="Proteomes" id="UP000555756"/>
    </source>
</evidence>
<dbReference type="InterPro" id="IPR037523">
    <property type="entry name" value="VOC_core"/>
</dbReference>
<organism evidence="2 3">
    <name type="scientific">Gluconacetobacter azotocaptans</name>
    <dbReference type="NCBI Taxonomy" id="142834"/>
    <lineage>
        <taxon>Bacteria</taxon>
        <taxon>Pseudomonadati</taxon>
        <taxon>Pseudomonadota</taxon>
        <taxon>Alphaproteobacteria</taxon>
        <taxon>Acetobacterales</taxon>
        <taxon>Acetobacteraceae</taxon>
        <taxon>Gluconacetobacter</taxon>
    </lineage>
</organism>
<evidence type="ECO:0000259" key="1">
    <source>
        <dbReference type="PROSITE" id="PS51819"/>
    </source>
</evidence>
<keyword evidence="3" id="KW-1185">Reference proteome</keyword>
<evidence type="ECO:0000313" key="2">
    <source>
        <dbReference type="EMBL" id="MBB2190005.1"/>
    </source>
</evidence>
<dbReference type="InterPro" id="IPR029068">
    <property type="entry name" value="Glyas_Bleomycin-R_OHBP_Dase"/>
</dbReference>
<protein>
    <submittedName>
        <fullName evidence="2">Glyoxalase</fullName>
    </submittedName>
</protein>
<proteinExistence type="predicted"/>
<comment type="caution">
    <text evidence="2">The sequence shown here is derived from an EMBL/GenBank/DDBJ whole genome shotgun (WGS) entry which is preliminary data.</text>
</comment>
<dbReference type="Gene3D" id="3.10.180.10">
    <property type="entry name" value="2,3-Dihydroxybiphenyl 1,2-Dioxygenase, domain 1"/>
    <property type="match status" value="1"/>
</dbReference>
<feature type="domain" description="VOC" evidence="1">
    <location>
        <begin position="5"/>
        <end position="122"/>
    </location>
</feature>
<dbReference type="EMBL" id="JABEQF010000005">
    <property type="protein sequence ID" value="MBB2190005.1"/>
    <property type="molecule type" value="Genomic_DNA"/>
</dbReference>
<dbReference type="PANTHER" id="PTHR36503">
    <property type="entry name" value="BLR2520 PROTEIN"/>
    <property type="match status" value="1"/>
</dbReference>
<dbReference type="PANTHER" id="PTHR36503:SF1">
    <property type="entry name" value="BLR2520 PROTEIN"/>
    <property type="match status" value="1"/>
</dbReference>
<dbReference type="SUPFAM" id="SSF54593">
    <property type="entry name" value="Glyoxalase/Bleomycin resistance protein/Dihydroxybiphenyl dioxygenase"/>
    <property type="match status" value="1"/>
</dbReference>
<dbReference type="InterPro" id="IPR004360">
    <property type="entry name" value="Glyas_Fos-R_dOase_dom"/>
</dbReference>